<dbReference type="AlphaFoldDB" id="A0AAE9YXN5"/>
<evidence type="ECO:0000259" key="4">
    <source>
        <dbReference type="Pfam" id="PF06722"/>
    </source>
</evidence>
<gene>
    <name evidence="6" type="ORF">SG35_031465</name>
</gene>
<keyword evidence="7" id="KW-1185">Reference proteome</keyword>
<proteinExistence type="inferred from homology"/>
<evidence type="ECO:0000313" key="7">
    <source>
        <dbReference type="Proteomes" id="UP000032568"/>
    </source>
</evidence>
<evidence type="ECO:0000256" key="3">
    <source>
        <dbReference type="ARBA" id="ARBA00022679"/>
    </source>
</evidence>
<dbReference type="FunFam" id="3.40.50.2000:FF:000072">
    <property type="entry name" value="Glycosyl transferase"/>
    <property type="match status" value="1"/>
</dbReference>
<evidence type="ECO:0000256" key="2">
    <source>
        <dbReference type="ARBA" id="ARBA00022676"/>
    </source>
</evidence>
<reference evidence="6 7" key="2">
    <citation type="journal article" date="2022" name="Mar. Drugs">
        <title>Bioassay-Guided Fractionation Leads to the Detection of Cholic Acid Generated by the Rare Thalassomonas sp.</title>
        <authorList>
            <person name="Pheiffer F."/>
            <person name="Schneider Y.K."/>
            <person name="Hansen E.H."/>
            <person name="Andersen J.H."/>
            <person name="Isaksson J."/>
            <person name="Busche T."/>
            <person name="R C."/>
            <person name="Kalinowski J."/>
            <person name="Zyl L.V."/>
            <person name="Trindade M."/>
        </authorList>
    </citation>
    <scope>NUCLEOTIDE SEQUENCE [LARGE SCALE GENOMIC DNA]</scope>
    <source>
        <strain evidence="6 7">A5K-106</strain>
    </source>
</reference>
<keyword evidence="3" id="KW-0808">Transferase</keyword>
<reference evidence="6 7" key="1">
    <citation type="journal article" date="2015" name="Genome Announc.">
        <title>Draft Genome Sequences of Marine Isolates of Thalassomonas viridans and Thalassomonas actiniarum.</title>
        <authorList>
            <person name="Olonade I."/>
            <person name="van Zyl L.J."/>
            <person name="Trindade M."/>
        </authorList>
    </citation>
    <scope>NUCLEOTIDE SEQUENCE [LARGE SCALE GENOMIC DNA]</scope>
    <source>
        <strain evidence="6 7">A5K-106</strain>
    </source>
</reference>
<protein>
    <submittedName>
        <fullName evidence="6">Glycosyltransferase family 1 protein</fullName>
    </submittedName>
</protein>
<dbReference type="KEGG" id="tact:SG35_031465"/>
<dbReference type="CDD" id="cd03784">
    <property type="entry name" value="GT1_Gtf-like"/>
    <property type="match status" value="1"/>
</dbReference>
<dbReference type="PANTHER" id="PTHR48050">
    <property type="entry name" value="STEROL 3-BETA-GLUCOSYLTRANSFERASE"/>
    <property type="match status" value="1"/>
</dbReference>
<dbReference type="GO" id="GO:0016758">
    <property type="term" value="F:hexosyltransferase activity"/>
    <property type="evidence" value="ECO:0007669"/>
    <property type="project" value="UniProtKB-ARBA"/>
</dbReference>
<dbReference type="RefSeq" id="WP_044831119.1">
    <property type="nucleotide sequence ID" value="NZ_CP059736.1"/>
</dbReference>
<feature type="domain" description="Erythromycin biosynthesis protein CIII-like N-terminal" evidence="5">
    <location>
        <begin position="23"/>
        <end position="182"/>
    </location>
</feature>
<evidence type="ECO:0000259" key="5">
    <source>
        <dbReference type="Pfam" id="PF21036"/>
    </source>
</evidence>
<accession>A0AAE9YXN5</accession>
<dbReference type="GO" id="GO:0017000">
    <property type="term" value="P:antibiotic biosynthetic process"/>
    <property type="evidence" value="ECO:0007669"/>
    <property type="project" value="UniProtKB-ARBA"/>
</dbReference>
<name>A0AAE9YXN5_9GAMM</name>
<dbReference type="GO" id="GO:0008194">
    <property type="term" value="F:UDP-glycosyltransferase activity"/>
    <property type="evidence" value="ECO:0007669"/>
    <property type="project" value="InterPro"/>
</dbReference>
<evidence type="ECO:0000313" key="6">
    <source>
        <dbReference type="EMBL" id="WDE02274.1"/>
    </source>
</evidence>
<comment type="similarity">
    <text evidence="1">Belongs to the glycosyltransferase 28 family.</text>
</comment>
<dbReference type="InterPro" id="IPR050426">
    <property type="entry name" value="Glycosyltransferase_28"/>
</dbReference>
<keyword evidence="2" id="KW-0328">Glycosyltransferase</keyword>
<dbReference type="InterPro" id="IPR010610">
    <property type="entry name" value="EryCIII-like_C"/>
</dbReference>
<dbReference type="Pfam" id="PF21036">
    <property type="entry name" value="EryCIII-like_N"/>
    <property type="match status" value="1"/>
</dbReference>
<organism evidence="6 7">
    <name type="scientific">Thalassomonas actiniarum</name>
    <dbReference type="NCBI Taxonomy" id="485447"/>
    <lineage>
        <taxon>Bacteria</taxon>
        <taxon>Pseudomonadati</taxon>
        <taxon>Pseudomonadota</taxon>
        <taxon>Gammaproteobacteria</taxon>
        <taxon>Alteromonadales</taxon>
        <taxon>Colwelliaceae</taxon>
        <taxon>Thalassomonas</taxon>
    </lineage>
</organism>
<dbReference type="PANTHER" id="PTHR48050:SF13">
    <property type="entry name" value="STEROL 3-BETA-GLUCOSYLTRANSFERASE UGT80A2"/>
    <property type="match status" value="1"/>
</dbReference>
<dbReference type="Proteomes" id="UP000032568">
    <property type="component" value="Chromosome pTact"/>
</dbReference>
<evidence type="ECO:0000256" key="1">
    <source>
        <dbReference type="ARBA" id="ARBA00006962"/>
    </source>
</evidence>
<feature type="domain" description="Erythromycin biosynthesis protein CIII-like C-terminal" evidence="4">
    <location>
        <begin position="251"/>
        <end position="372"/>
    </location>
</feature>
<sequence>MKILCSSIPALGHYHPMLPTVKALAAAGHEILFAIAPGFHGEINGDGFKAVAAGMDMDDLIAAADEPMPNQEVLRPDQKAARMFSQIAPRAMLKPLMEIAQEWQADVLLHEEGEYAAPLAGHLLGLPNVAVGWPSPMRAAFQLERLENALNEFWLESGVTPPANGGVFKTLYLDPCPPMLQTPFGLSLETAFSIQPAVPEKLKQPTAPAWLSAMPDGPVVHVTFGTVATYNTAPDIYLDIINGLSGKGVNLVITVGENLDPSALGSHGDNVHIERYIPHEQLLPHCDAVVCHGGCGSTVSALAHGLPLIVIPRGGAVQMRNAQACERTGAGRMIAPGDVNVDNIRDRILQVLANSSFKETAEKIADEIYQLPPASAAVVLIENLVAGQGEQNCG</sequence>
<dbReference type="Gene3D" id="3.40.50.2000">
    <property type="entry name" value="Glycogen Phosphorylase B"/>
    <property type="match status" value="2"/>
</dbReference>
<dbReference type="InterPro" id="IPR002213">
    <property type="entry name" value="UDP_glucos_trans"/>
</dbReference>
<dbReference type="Pfam" id="PF06722">
    <property type="entry name" value="EryCIII-like_C"/>
    <property type="match status" value="1"/>
</dbReference>
<dbReference type="EMBL" id="CP059736">
    <property type="protein sequence ID" value="WDE02274.1"/>
    <property type="molecule type" value="Genomic_DNA"/>
</dbReference>
<dbReference type="SUPFAM" id="SSF53756">
    <property type="entry name" value="UDP-Glycosyltransferase/glycogen phosphorylase"/>
    <property type="match status" value="1"/>
</dbReference>
<dbReference type="InterPro" id="IPR048284">
    <property type="entry name" value="EryCIII-like_N"/>
</dbReference>